<dbReference type="eggNOG" id="arCOG05472">
    <property type="taxonomic scope" value="Archaea"/>
</dbReference>
<name>F0NE43_SACI5</name>
<dbReference type="AlphaFoldDB" id="F0NE43"/>
<organism evidence="1 2">
    <name type="scientific">Saccharolobus islandicus (strain REY15A)</name>
    <name type="common">Sulfolobus islandicus</name>
    <dbReference type="NCBI Taxonomy" id="930945"/>
    <lineage>
        <taxon>Archaea</taxon>
        <taxon>Thermoproteota</taxon>
        <taxon>Thermoprotei</taxon>
        <taxon>Sulfolobales</taxon>
        <taxon>Sulfolobaceae</taxon>
        <taxon>Saccharolobus</taxon>
    </lineage>
</organism>
<reference evidence="1 2" key="1">
    <citation type="journal article" date="2011" name="J. Bacteriol.">
        <title>Genome analyses of icelandic strains of Sulfolobus islandicus, model organisms for genetic and virus-host interaction studies.</title>
        <authorList>
            <person name="Guo L."/>
            <person name="Brugger K."/>
            <person name="Liu C."/>
            <person name="Shah S.A."/>
            <person name="Zheng H."/>
            <person name="Zhu Y."/>
            <person name="Wang S."/>
            <person name="Lillestol R.K."/>
            <person name="Chen L."/>
            <person name="Frank J."/>
            <person name="Prangishvili D."/>
            <person name="Paulin L."/>
            <person name="She Q."/>
            <person name="Huang L."/>
            <person name="Garrett R.A."/>
        </authorList>
    </citation>
    <scope>NUCLEOTIDE SEQUENCE [LARGE SCALE GENOMIC DNA]</scope>
    <source>
        <strain evidence="1 2">REY15A</strain>
    </source>
</reference>
<dbReference type="GeneID" id="70316767"/>
<evidence type="ECO:0000313" key="2">
    <source>
        <dbReference type="Proteomes" id="UP000002664"/>
    </source>
</evidence>
<evidence type="ECO:0000313" key="1">
    <source>
        <dbReference type="EMBL" id="ADX84979.1"/>
    </source>
</evidence>
<protein>
    <submittedName>
        <fullName evidence="1">Uncharacterized protein</fullName>
    </submittedName>
</protein>
<dbReference type="RefSeq" id="WP_014513854.1">
    <property type="nucleotide sequence ID" value="NC_017276.1"/>
</dbReference>
<sequence>MAKLIYGSSQDEEDIIAILLNHGLNERVKEKAKRFGVHSKLCGIAEMIGLTC</sequence>
<dbReference type="KEGG" id="sir:SiRe_0910"/>
<dbReference type="EMBL" id="CP002425">
    <property type="protein sequence ID" value="ADX84979.1"/>
    <property type="molecule type" value="Genomic_DNA"/>
</dbReference>
<accession>F0NE43</accession>
<dbReference type="HOGENOM" id="CLU_3075531_0_0_2"/>
<gene>
    <name evidence="1" type="ordered locus">SiRe_0910</name>
</gene>
<proteinExistence type="predicted"/>
<keyword evidence="2" id="KW-1185">Reference proteome</keyword>
<dbReference type="Proteomes" id="UP000002664">
    <property type="component" value="Chromosome"/>
</dbReference>